<feature type="compositionally biased region" description="Polar residues" evidence="1">
    <location>
        <begin position="30"/>
        <end position="41"/>
    </location>
</feature>
<accession>A0A158F731</accession>
<dbReference type="InterPro" id="IPR025421">
    <property type="entry name" value="DUF4148"/>
</dbReference>
<evidence type="ECO:0000256" key="1">
    <source>
        <dbReference type="SAM" id="MobiDB-lite"/>
    </source>
</evidence>
<dbReference type="EMBL" id="FCNW02000002">
    <property type="protein sequence ID" value="SAL15525.1"/>
    <property type="molecule type" value="Genomic_DNA"/>
</dbReference>
<name>A0A158F731_9BURK</name>
<reference evidence="3" key="1">
    <citation type="submission" date="2016-01" db="EMBL/GenBank/DDBJ databases">
        <authorList>
            <person name="Peeters C."/>
        </authorList>
    </citation>
    <scope>NUCLEOTIDE SEQUENCE [LARGE SCALE GENOMIC DNA]</scope>
    <source>
        <strain evidence="3">LMG 22934</strain>
    </source>
</reference>
<dbReference type="AlphaFoldDB" id="A0A158F731"/>
<proteinExistence type="predicted"/>
<dbReference type="RefSeq" id="WP_235007483.1">
    <property type="nucleotide sequence ID" value="NZ_FCNW02000002.1"/>
</dbReference>
<feature type="chain" id="PRO_5011110197" evidence="2">
    <location>
        <begin position="27"/>
        <end position="86"/>
    </location>
</feature>
<evidence type="ECO:0000313" key="4">
    <source>
        <dbReference type="Proteomes" id="UP000054977"/>
    </source>
</evidence>
<evidence type="ECO:0000256" key="2">
    <source>
        <dbReference type="SAM" id="SignalP"/>
    </source>
</evidence>
<comment type="caution">
    <text evidence="3">The sequence shown here is derived from an EMBL/GenBank/DDBJ whole genome shotgun (WGS) entry which is preliminary data.</text>
</comment>
<sequence>MSNIRLAATRLSMAALLAASAVCAQAQTAGTPSNGSTTTRAATKADLKNLEQNGYKPKASDPQYPNDVQAAEKKAQGGASAPAASK</sequence>
<organism evidence="3 4">
    <name type="scientific">Caballeronia humi</name>
    <dbReference type="NCBI Taxonomy" id="326474"/>
    <lineage>
        <taxon>Bacteria</taxon>
        <taxon>Pseudomonadati</taxon>
        <taxon>Pseudomonadota</taxon>
        <taxon>Betaproteobacteria</taxon>
        <taxon>Burkholderiales</taxon>
        <taxon>Burkholderiaceae</taxon>
        <taxon>Caballeronia</taxon>
    </lineage>
</organism>
<feature type="region of interest" description="Disordered" evidence="1">
    <location>
        <begin position="27"/>
        <end position="86"/>
    </location>
</feature>
<evidence type="ECO:0000313" key="3">
    <source>
        <dbReference type="EMBL" id="SAL15525.1"/>
    </source>
</evidence>
<keyword evidence="4" id="KW-1185">Reference proteome</keyword>
<keyword evidence="2" id="KW-0732">Signal</keyword>
<feature type="signal peptide" evidence="2">
    <location>
        <begin position="1"/>
        <end position="26"/>
    </location>
</feature>
<dbReference type="Proteomes" id="UP000054977">
    <property type="component" value="Unassembled WGS sequence"/>
</dbReference>
<dbReference type="Pfam" id="PF13663">
    <property type="entry name" value="DUF4148"/>
    <property type="match status" value="1"/>
</dbReference>
<gene>
    <name evidence="3" type="ORF">AWB65_00580</name>
</gene>
<protein>
    <submittedName>
        <fullName evidence="3">Membrane protein</fullName>
    </submittedName>
</protein>